<evidence type="ECO:0000256" key="1">
    <source>
        <dbReference type="SAM" id="Phobius"/>
    </source>
</evidence>
<dbReference type="Gene3D" id="1.10.287.3510">
    <property type="match status" value="1"/>
</dbReference>
<sequence length="90" mass="10866">MMIEFFMIILIFMLILISFYKNFLSFLIMIEYMVISILFLMMFFNYMNLWIYLIYLILSVCEAILGLSLMVSFSFSFGHQKIEFINLMTC</sequence>
<reference evidence="2" key="1">
    <citation type="submission" date="2015-06" db="EMBL/GenBank/DDBJ databases">
        <title>High-throughput detection of wild bee species with mitogenome skimming and resequencing (mt-S/R).</title>
        <authorList>
            <person name="Tang M."/>
            <person name="Hardman C."/>
            <person name="Ji Y."/>
            <person name="Meng G."/>
            <person name="Liu S."/>
            <person name="Tan M."/>
            <person name="Yang S."/>
            <person name="Yang C."/>
            <person name="Moss E."/>
            <person name="Nevard T."/>
            <person name="Potts S.G."/>
            <person name="Zhou X."/>
            <person name="Yu D.W."/>
        </authorList>
    </citation>
    <scope>NUCLEOTIDE SEQUENCE</scope>
</reference>
<geneLocation type="mitochondrion" evidence="2"/>
<name>A0A0S2LT35_9HYME</name>
<keyword evidence="1" id="KW-1133">Transmembrane helix</keyword>
<keyword evidence="1" id="KW-0472">Membrane</keyword>
<feature type="transmembrane region" description="Helical" evidence="1">
    <location>
        <begin position="6"/>
        <end position="23"/>
    </location>
</feature>
<dbReference type="EMBL" id="KT164649">
    <property type="protein sequence ID" value="ALO64667.1"/>
    <property type="molecule type" value="Genomic_DNA"/>
</dbReference>
<gene>
    <name evidence="2" type="primary">ND4L</name>
</gene>
<organism evidence="2">
    <name type="scientific">Nomada ruficornis</name>
    <dbReference type="NCBI Taxonomy" id="601849"/>
    <lineage>
        <taxon>Eukaryota</taxon>
        <taxon>Metazoa</taxon>
        <taxon>Ecdysozoa</taxon>
        <taxon>Arthropoda</taxon>
        <taxon>Hexapoda</taxon>
        <taxon>Insecta</taxon>
        <taxon>Pterygota</taxon>
        <taxon>Neoptera</taxon>
        <taxon>Endopterygota</taxon>
        <taxon>Hymenoptera</taxon>
        <taxon>Apocrita</taxon>
        <taxon>Aculeata</taxon>
        <taxon>Apoidea</taxon>
        <taxon>Anthophila</taxon>
        <taxon>Apidae</taxon>
        <taxon>Nomadini</taxon>
        <taxon>Nomada</taxon>
    </lineage>
</organism>
<protein>
    <submittedName>
        <fullName evidence="2">NADH dehydrogenase subunit 4L</fullName>
    </submittedName>
</protein>
<feature type="transmembrane region" description="Helical" evidence="1">
    <location>
        <begin position="30"/>
        <end position="47"/>
    </location>
</feature>
<keyword evidence="2" id="KW-0496">Mitochondrion</keyword>
<evidence type="ECO:0000313" key="2">
    <source>
        <dbReference type="EMBL" id="ALO64667.1"/>
    </source>
</evidence>
<dbReference type="AlphaFoldDB" id="A0A0S2LT35"/>
<keyword evidence="1" id="KW-0812">Transmembrane</keyword>
<proteinExistence type="predicted"/>
<feature type="transmembrane region" description="Helical" evidence="1">
    <location>
        <begin position="53"/>
        <end position="78"/>
    </location>
</feature>
<accession>A0A0S2LT35</accession>